<proteinExistence type="predicted"/>
<accession>A0AAD9RHK4</accession>
<dbReference type="EMBL" id="JAIFRP010000073">
    <property type="protein sequence ID" value="KAK2579836.1"/>
    <property type="molecule type" value="Genomic_DNA"/>
</dbReference>
<gene>
    <name evidence="2" type="ORF">KPH14_007521</name>
</gene>
<feature type="compositionally biased region" description="Polar residues" evidence="1">
    <location>
        <begin position="15"/>
        <end position="24"/>
    </location>
</feature>
<keyword evidence="3" id="KW-1185">Reference proteome</keyword>
<organism evidence="2 3">
    <name type="scientific">Odynerus spinipes</name>
    <dbReference type="NCBI Taxonomy" id="1348599"/>
    <lineage>
        <taxon>Eukaryota</taxon>
        <taxon>Metazoa</taxon>
        <taxon>Ecdysozoa</taxon>
        <taxon>Arthropoda</taxon>
        <taxon>Hexapoda</taxon>
        <taxon>Insecta</taxon>
        <taxon>Pterygota</taxon>
        <taxon>Neoptera</taxon>
        <taxon>Endopterygota</taxon>
        <taxon>Hymenoptera</taxon>
        <taxon>Apocrita</taxon>
        <taxon>Aculeata</taxon>
        <taxon>Vespoidea</taxon>
        <taxon>Vespidae</taxon>
        <taxon>Eumeninae</taxon>
        <taxon>Odynerus</taxon>
    </lineage>
</organism>
<dbReference type="AlphaFoldDB" id="A0AAD9RHK4"/>
<dbReference type="Proteomes" id="UP001258017">
    <property type="component" value="Unassembled WGS sequence"/>
</dbReference>
<sequence length="100" mass="10762">MKLFNGGRQRRTFFSAKQNFSVSTRPDARASPSSSGSPPPLLSPLPLRASSPGLFYIVVVSLAAVKPAAIKYSMLTSGLRYTGLSTREMRDPGREALTTS</sequence>
<comment type="caution">
    <text evidence="2">The sequence shown here is derived from an EMBL/GenBank/DDBJ whole genome shotgun (WGS) entry which is preliminary data.</text>
</comment>
<reference evidence="2" key="1">
    <citation type="submission" date="2021-08" db="EMBL/GenBank/DDBJ databases">
        <authorList>
            <person name="Misof B."/>
            <person name="Oliver O."/>
            <person name="Podsiadlowski L."/>
            <person name="Donath A."/>
            <person name="Peters R."/>
            <person name="Mayer C."/>
            <person name="Rust J."/>
            <person name="Gunkel S."/>
            <person name="Lesny P."/>
            <person name="Martin S."/>
            <person name="Oeyen J.P."/>
            <person name="Petersen M."/>
            <person name="Panagiotis P."/>
            <person name="Wilbrandt J."/>
            <person name="Tanja T."/>
        </authorList>
    </citation>
    <scope>NUCLEOTIDE SEQUENCE</scope>
    <source>
        <strain evidence="2">GBR_01_08_01A</strain>
        <tissue evidence="2">Thorax + abdomen</tissue>
    </source>
</reference>
<evidence type="ECO:0000313" key="3">
    <source>
        <dbReference type="Proteomes" id="UP001258017"/>
    </source>
</evidence>
<evidence type="ECO:0000313" key="2">
    <source>
        <dbReference type="EMBL" id="KAK2579836.1"/>
    </source>
</evidence>
<protein>
    <submittedName>
        <fullName evidence="2">Uncharacterized protein</fullName>
    </submittedName>
</protein>
<name>A0AAD9RHK4_9HYME</name>
<reference evidence="2" key="2">
    <citation type="journal article" date="2023" name="Commun. Biol.">
        <title>Intrasexual cuticular hydrocarbon dimorphism in a wasp sheds light on hydrocarbon biosynthesis genes in Hymenoptera.</title>
        <authorList>
            <person name="Moris V.C."/>
            <person name="Podsiadlowski L."/>
            <person name="Martin S."/>
            <person name="Oeyen J.P."/>
            <person name="Donath A."/>
            <person name="Petersen M."/>
            <person name="Wilbrandt J."/>
            <person name="Misof B."/>
            <person name="Liedtke D."/>
            <person name="Thamm M."/>
            <person name="Scheiner R."/>
            <person name="Schmitt T."/>
            <person name="Niehuis O."/>
        </authorList>
    </citation>
    <scope>NUCLEOTIDE SEQUENCE</scope>
    <source>
        <strain evidence="2">GBR_01_08_01A</strain>
    </source>
</reference>
<feature type="region of interest" description="Disordered" evidence="1">
    <location>
        <begin position="15"/>
        <end position="43"/>
    </location>
</feature>
<evidence type="ECO:0000256" key="1">
    <source>
        <dbReference type="SAM" id="MobiDB-lite"/>
    </source>
</evidence>